<dbReference type="OrthoDB" id="7593068at2"/>
<protein>
    <submittedName>
        <fullName evidence="2">Uncharacterized protein</fullName>
    </submittedName>
</protein>
<feature type="chain" id="PRO_5022034706" evidence="1">
    <location>
        <begin position="31"/>
        <end position="385"/>
    </location>
</feature>
<feature type="signal peptide" evidence="1">
    <location>
        <begin position="1"/>
        <end position="30"/>
    </location>
</feature>
<dbReference type="AlphaFoldDB" id="A0A560HP47"/>
<keyword evidence="1" id="KW-0732">Signal</keyword>
<gene>
    <name evidence="2" type="ORF">FBZ92_13946</name>
</gene>
<proteinExistence type="predicted"/>
<accession>A0A560HP47</accession>
<evidence type="ECO:0000256" key="1">
    <source>
        <dbReference type="SAM" id="SignalP"/>
    </source>
</evidence>
<organism evidence="2 3">
    <name type="scientific">Nitrospirillum amazonense</name>
    <dbReference type="NCBI Taxonomy" id="28077"/>
    <lineage>
        <taxon>Bacteria</taxon>
        <taxon>Pseudomonadati</taxon>
        <taxon>Pseudomonadota</taxon>
        <taxon>Alphaproteobacteria</taxon>
        <taxon>Rhodospirillales</taxon>
        <taxon>Azospirillaceae</taxon>
        <taxon>Nitrospirillum</taxon>
    </lineage>
</organism>
<sequence>MAEIMASKHLLIARLVTYAVCVMPPSSAFASDTSPSVSNPWWISLGAAMIGAISSQITPFIKDLYIHRFNDKRKKSDGHREIFRNYTAPLVGSCEKLLWRFSEIFIENRHHFLKLNTLPLVFNEYKRMSTLYRIASLLGWIRAINLELNALPRGASGYLTPISKAISEIQRALADGPHVELHRLEQACNIWRIDISQVTDNSKKRLAAKFEVELYKVAGDELRSDSDYIRNLSAEKKIEICESLSNFLCSELKRTKIDGTIIRETINQATSAISYREALIYRDWQDAIGDSMLEPDPDSVRRFKIITYKTFSSSIKEDNMWINVFRSCIDDIDFESIDPNDFRGRQLESLCKAVSGLILAIAETDERDLIDTGAMDVAKSLKELK</sequence>
<reference evidence="2 3" key="1">
    <citation type="submission" date="2019-06" db="EMBL/GenBank/DDBJ databases">
        <title>Genomic Encyclopedia of Type Strains, Phase IV (KMG-V): Genome sequencing to study the core and pangenomes of soil and plant-associated prokaryotes.</title>
        <authorList>
            <person name="Whitman W."/>
        </authorList>
    </citation>
    <scope>NUCLEOTIDE SEQUENCE [LARGE SCALE GENOMIC DNA]</scope>
    <source>
        <strain evidence="2 3">BR 11140</strain>
    </source>
</reference>
<name>A0A560HP47_9PROT</name>
<comment type="caution">
    <text evidence="2">The sequence shown here is derived from an EMBL/GenBank/DDBJ whole genome shotgun (WGS) entry which is preliminary data.</text>
</comment>
<evidence type="ECO:0000313" key="2">
    <source>
        <dbReference type="EMBL" id="TWB47044.1"/>
    </source>
</evidence>
<dbReference type="EMBL" id="VITT01000039">
    <property type="protein sequence ID" value="TWB47044.1"/>
    <property type="molecule type" value="Genomic_DNA"/>
</dbReference>
<evidence type="ECO:0000313" key="3">
    <source>
        <dbReference type="Proteomes" id="UP000318050"/>
    </source>
</evidence>
<dbReference type="Proteomes" id="UP000318050">
    <property type="component" value="Unassembled WGS sequence"/>
</dbReference>